<organism evidence="3 4">
    <name type="scientific">Paenibacillus lutimineralis</name>
    <dbReference type="NCBI Taxonomy" id="2707005"/>
    <lineage>
        <taxon>Bacteria</taxon>
        <taxon>Bacillati</taxon>
        <taxon>Bacillota</taxon>
        <taxon>Bacilli</taxon>
        <taxon>Bacillales</taxon>
        <taxon>Paenibacillaceae</taxon>
        <taxon>Paenibacillus</taxon>
    </lineage>
</organism>
<name>A0A3Q9I6B8_9BACL</name>
<sequence>MATADTNSGRVGKLKEKYWIDGVAEYAKHLGAYASVDIRELPDEKTPDSMSPTEEKQVRVRHRHNLMLRPKNMLYKSAISSR</sequence>
<accession>A0A3Q9I6B8</accession>
<evidence type="ECO:0000313" key="3">
    <source>
        <dbReference type="EMBL" id="AZS13702.1"/>
    </source>
</evidence>
<dbReference type="GO" id="GO:0006364">
    <property type="term" value="P:rRNA processing"/>
    <property type="evidence" value="ECO:0007669"/>
    <property type="project" value="UniProtKB-KW"/>
</dbReference>
<gene>
    <name evidence="3" type="ORF">EI981_03865</name>
</gene>
<dbReference type="Pfam" id="PF02590">
    <property type="entry name" value="SPOUT_MTase"/>
    <property type="match status" value="1"/>
</dbReference>
<feature type="region of interest" description="Disordered" evidence="2">
    <location>
        <begin position="42"/>
        <end position="65"/>
    </location>
</feature>
<dbReference type="OrthoDB" id="9806643at2"/>
<reference evidence="4" key="1">
    <citation type="submission" date="2018-12" db="EMBL/GenBank/DDBJ databases">
        <title>Complete genome sequence of Paenibacillus sp. MBLB1234.</title>
        <authorList>
            <person name="Nam Y.-D."/>
            <person name="Kang J."/>
            <person name="Chung W.-H."/>
            <person name="Park Y.S."/>
        </authorList>
    </citation>
    <scope>NUCLEOTIDE SEQUENCE [LARGE SCALE GENOMIC DNA]</scope>
    <source>
        <strain evidence="4">MBLB1234</strain>
    </source>
</reference>
<dbReference type="Proteomes" id="UP000270678">
    <property type="component" value="Chromosome"/>
</dbReference>
<evidence type="ECO:0000256" key="1">
    <source>
        <dbReference type="ARBA" id="ARBA00022552"/>
    </source>
</evidence>
<dbReference type="Gene3D" id="3.40.1280.10">
    <property type="match status" value="1"/>
</dbReference>
<dbReference type="RefSeq" id="WP_126995630.1">
    <property type="nucleotide sequence ID" value="NZ_CP034346.1"/>
</dbReference>
<dbReference type="InterPro" id="IPR029026">
    <property type="entry name" value="tRNA_m1G_MTases_N"/>
</dbReference>
<evidence type="ECO:0000313" key="4">
    <source>
        <dbReference type="Proteomes" id="UP000270678"/>
    </source>
</evidence>
<proteinExistence type="predicted"/>
<evidence type="ECO:0000256" key="2">
    <source>
        <dbReference type="SAM" id="MobiDB-lite"/>
    </source>
</evidence>
<feature type="compositionally biased region" description="Basic and acidic residues" evidence="2">
    <location>
        <begin position="42"/>
        <end position="58"/>
    </location>
</feature>
<dbReference type="EMBL" id="CP034346">
    <property type="protein sequence ID" value="AZS13702.1"/>
    <property type="molecule type" value="Genomic_DNA"/>
</dbReference>
<dbReference type="GO" id="GO:0008168">
    <property type="term" value="F:methyltransferase activity"/>
    <property type="evidence" value="ECO:0007669"/>
    <property type="project" value="InterPro"/>
</dbReference>
<keyword evidence="1" id="KW-0698">rRNA processing</keyword>
<dbReference type="KEGG" id="plut:EI981_03865"/>
<dbReference type="AlphaFoldDB" id="A0A3Q9I6B8"/>
<dbReference type="SUPFAM" id="SSF75217">
    <property type="entry name" value="alpha/beta knot"/>
    <property type="match status" value="1"/>
</dbReference>
<dbReference type="InterPro" id="IPR029028">
    <property type="entry name" value="Alpha/beta_knot_MTases"/>
</dbReference>
<keyword evidence="4" id="KW-1185">Reference proteome</keyword>
<dbReference type="InterPro" id="IPR003742">
    <property type="entry name" value="RlmH-like"/>
</dbReference>
<protein>
    <submittedName>
        <fullName evidence="3">Uncharacterized protein</fullName>
    </submittedName>
</protein>